<dbReference type="SUPFAM" id="SSF56235">
    <property type="entry name" value="N-terminal nucleophile aminohydrolases (Ntn hydrolases)"/>
    <property type="match status" value="1"/>
</dbReference>
<dbReference type="PROSITE" id="PS51475">
    <property type="entry name" value="PROTEASOME_ALPHA_2"/>
    <property type="match status" value="1"/>
</dbReference>
<dbReference type="InterPro" id="IPR001353">
    <property type="entry name" value="Proteasome_sua/b"/>
</dbReference>
<dbReference type="GO" id="GO:0005737">
    <property type="term" value="C:cytoplasm"/>
    <property type="evidence" value="ECO:0007669"/>
    <property type="project" value="UniProtKB-SubCell"/>
</dbReference>
<feature type="domain" description="Proteasome alpha-type subunits" evidence="8">
    <location>
        <begin position="84"/>
        <end position="106"/>
    </location>
</feature>
<dbReference type="InterPro" id="IPR000426">
    <property type="entry name" value="Proteasome_asu_N"/>
</dbReference>
<evidence type="ECO:0000313" key="10">
    <source>
        <dbReference type="Proteomes" id="UP000789739"/>
    </source>
</evidence>
<dbReference type="OrthoDB" id="431557at2759"/>
<gene>
    <name evidence="9" type="ORF">PBRASI_LOCUS5911</name>
</gene>
<keyword evidence="5" id="KW-0539">Nucleus</keyword>
<dbReference type="AlphaFoldDB" id="A0A9N9BK48"/>
<dbReference type="SMART" id="SM00948">
    <property type="entry name" value="Proteasome_A_N"/>
    <property type="match status" value="1"/>
</dbReference>
<comment type="subunit">
    <text evidence="6">The 26S proteasome consists of a 20S proteasome core and two 19S regulatory subunits. The 20S proteasome core is composed of 28 subunits that are arranged in four stacked rings, resulting in a barrel-shaped structure. The two end rings are each formed by seven alpha subunits, and the two central rings are each formed by seven beta subunits. The catalytic chamber with the active sites is on the inside of the barrel.</text>
</comment>
<accession>A0A9N9BK48</accession>
<dbReference type="Pfam" id="PF10584">
    <property type="entry name" value="Proteasome_A_N"/>
    <property type="match status" value="1"/>
</dbReference>
<keyword evidence="3" id="KW-0963">Cytoplasm</keyword>
<keyword evidence="4 7" id="KW-0647">Proteasome</keyword>
<sequence>MSVNRPLDLNVELTIFCNVKNNLVKCCLEEWMVWELHMSGKKYETRSMRSTTCRSSYHIDYVEFLRYLLPPQNLSTMFLTRSEYDRGVNTFSPEGRLFQVEYAIEAIKLGSTAVGIQTSEGVVLAAEKRVTSPLLVSSSIEKIMEIDKHLGCAMSGLTADSRTMIDHARVAAQSHRFTYDEAIKVESVTQAVCDLALRFGESAEGEESIMSRPFGVALLIAGVDENGPQLFHADPSGTFTQFDAKAIGSGSEGAQTELEGEYHKSITLEKAETLSLRVLKQVMEEKLNNTNVELASVTPDRGYRIYSEDELQSVIDRL</sequence>
<dbReference type="InterPro" id="IPR023332">
    <property type="entry name" value="Proteasome_alpha-type"/>
</dbReference>
<comment type="subcellular location">
    <subcellularLocation>
        <location evidence="2">Cytoplasm</location>
    </subcellularLocation>
    <subcellularLocation>
        <location evidence="1">Nucleus</location>
    </subcellularLocation>
</comment>
<evidence type="ECO:0000256" key="5">
    <source>
        <dbReference type="ARBA" id="ARBA00023242"/>
    </source>
</evidence>
<name>A0A9N9BK48_9GLOM</name>
<dbReference type="Proteomes" id="UP000789739">
    <property type="component" value="Unassembled WGS sequence"/>
</dbReference>
<evidence type="ECO:0000256" key="3">
    <source>
        <dbReference type="ARBA" id="ARBA00022490"/>
    </source>
</evidence>
<protein>
    <submittedName>
        <fullName evidence="9">8542_t:CDS:1</fullName>
    </submittedName>
</protein>
<dbReference type="Pfam" id="PF00227">
    <property type="entry name" value="Proteasome"/>
    <property type="match status" value="1"/>
</dbReference>
<dbReference type="Gene3D" id="3.60.20.10">
    <property type="entry name" value="Glutamine Phosphoribosylpyrophosphate, subunit 1, domain 1"/>
    <property type="match status" value="1"/>
</dbReference>
<dbReference type="EMBL" id="CAJVPI010000736">
    <property type="protein sequence ID" value="CAG8567306.1"/>
    <property type="molecule type" value="Genomic_DNA"/>
</dbReference>
<dbReference type="InterPro" id="IPR050115">
    <property type="entry name" value="Proteasome_alpha"/>
</dbReference>
<dbReference type="CDD" id="cd03753">
    <property type="entry name" value="proteasome_alpha_type_5"/>
    <property type="match status" value="1"/>
</dbReference>
<dbReference type="FunFam" id="3.60.20.10:FF:000015">
    <property type="entry name" value="Proteasome subunit alpha type-5"/>
    <property type="match status" value="1"/>
</dbReference>
<dbReference type="GO" id="GO:0005634">
    <property type="term" value="C:nucleus"/>
    <property type="evidence" value="ECO:0007669"/>
    <property type="project" value="UniProtKB-SubCell"/>
</dbReference>
<dbReference type="GO" id="GO:0043161">
    <property type="term" value="P:proteasome-mediated ubiquitin-dependent protein catabolic process"/>
    <property type="evidence" value="ECO:0007669"/>
    <property type="project" value="InterPro"/>
</dbReference>
<dbReference type="PROSITE" id="PS00388">
    <property type="entry name" value="PROTEASOME_ALPHA_1"/>
    <property type="match status" value="1"/>
</dbReference>
<evidence type="ECO:0000256" key="2">
    <source>
        <dbReference type="ARBA" id="ARBA00004496"/>
    </source>
</evidence>
<evidence type="ECO:0000256" key="7">
    <source>
        <dbReference type="PROSITE-ProRule" id="PRU00808"/>
    </source>
</evidence>
<organism evidence="9 10">
    <name type="scientific">Paraglomus brasilianum</name>
    <dbReference type="NCBI Taxonomy" id="144538"/>
    <lineage>
        <taxon>Eukaryota</taxon>
        <taxon>Fungi</taxon>
        <taxon>Fungi incertae sedis</taxon>
        <taxon>Mucoromycota</taxon>
        <taxon>Glomeromycotina</taxon>
        <taxon>Glomeromycetes</taxon>
        <taxon>Paraglomerales</taxon>
        <taxon>Paraglomeraceae</taxon>
        <taxon>Paraglomus</taxon>
    </lineage>
</organism>
<dbReference type="PANTHER" id="PTHR11599">
    <property type="entry name" value="PROTEASOME SUBUNIT ALPHA/BETA"/>
    <property type="match status" value="1"/>
</dbReference>
<evidence type="ECO:0000259" key="8">
    <source>
        <dbReference type="PROSITE" id="PS00388"/>
    </source>
</evidence>
<proteinExistence type="inferred from homology"/>
<reference evidence="9" key="1">
    <citation type="submission" date="2021-06" db="EMBL/GenBank/DDBJ databases">
        <authorList>
            <person name="Kallberg Y."/>
            <person name="Tangrot J."/>
            <person name="Rosling A."/>
        </authorList>
    </citation>
    <scope>NUCLEOTIDE SEQUENCE</scope>
    <source>
        <strain evidence="9">BR232B</strain>
    </source>
</reference>
<evidence type="ECO:0000313" key="9">
    <source>
        <dbReference type="EMBL" id="CAG8567306.1"/>
    </source>
</evidence>
<dbReference type="InterPro" id="IPR033812">
    <property type="entry name" value="Proteasome_alpha_type_5"/>
</dbReference>
<evidence type="ECO:0000256" key="6">
    <source>
        <dbReference type="ARBA" id="ARBA00026071"/>
    </source>
</evidence>
<dbReference type="GO" id="GO:0019773">
    <property type="term" value="C:proteasome core complex, alpha-subunit complex"/>
    <property type="evidence" value="ECO:0007669"/>
    <property type="project" value="UniProtKB-UniRule"/>
</dbReference>
<dbReference type="InterPro" id="IPR029055">
    <property type="entry name" value="Ntn_hydrolases_N"/>
</dbReference>
<dbReference type="NCBIfam" id="NF003075">
    <property type="entry name" value="PRK03996.1"/>
    <property type="match status" value="1"/>
</dbReference>
<keyword evidence="10" id="KW-1185">Reference proteome</keyword>
<evidence type="ECO:0000256" key="4">
    <source>
        <dbReference type="ARBA" id="ARBA00022942"/>
    </source>
</evidence>
<evidence type="ECO:0000256" key="1">
    <source>
        <dbReference type="ARBA" id="ARBA00004123"/>
    </source>
</evidence>
<comment type="similarity">
    <text evidence="7">Belongs to the peptidase T1A family.</text>
</comment>
<comment type="caution">
    <text evidence="9">The sequence shown here is derived from an EMBL/GenBank/DDBJ whole genome shotgun (WGS) entry which is preliminary data.</text>
</comment>